<dbReference type="Pfam" id="PF00533">
    <property type="entry name" value="BRCT"/>
    <property type="match status" value="1"/>
</dbReference>
<feature type="domain" description="BRCT" evidence="3">
    <location>
        <begin position="140"/>
        <end position="238"/>
    </location>
</feature>
<feature type="compositionally biased region" description="Polar residues" evidence="2">
    <location>
        <begin position="865"/>
        <end position="874"/>
    </location>
</feature>
<feature type="domain" description="BRCT" evidence="3">
    <location>
        <begin position="518"/>
        <end position="600"/>
    </location>
</feature>
<dbReference type="PANTHER" id="PTHR13561:SF20">
    <property type="entry name" value="DNA TOPOISOMERASE 2-BINDING PROTEIN 1"/>
    <property type="match status" value="1"/>
</dbReference>
<feature type="compositionally biased region" description="Basic residues" evidence="2">
    <location>
        <begin position="962"/>
        <end position="973"/>
    </location>
</feature>
<protein>
    <recommendedName>
        <fullName evidence="3">BRCT domain-containing protein</fullName>
    </recommendedName>
</protein>
<organism evidence="4 5">
    <name type="scientific">Pholiota conissans</name>
    <dbReference type="NCBI Taxonomy" id="109636"/>
    <lineage>
        <taxon>Eukaryota</taxon>
        <taxon>Fungi</taxon>
        <taxon>Dikarya</taxon>
        <taxon>Basidiomycota</taxon>
        <taxon>Agaricomycotina</taxon>
        <taxon>Agaricomycetes</taxon>
        <taxon>Agaricomycetidae</taxon>
        <taxon>Agaricales</taxon>
        <taxon>Agaricineae</taxon>
        <taxon>Strophariaceae</taxon>
        <taxon>Pholiota</taxon>
    </lineage>
</organism>
<evidence type="ECO:0000256" key="2">
    <source>
        <dbReference type="SAM" id="MobiDB-lite"/>
    </source>
</evidence>
<dbReference type="InterPro" id="IPR059215">
    <property type="entry name" value="BRCT2_TopBP1-like"/>
</dbReference>
<feature type="domain" description="BRCT" evidence="3">
    <location>
        <begin position="49"/>
        <end position="123"/>
    </location>
</feature>
<dbReference type="Pfam" id="PF12738">
    <property type="entry name" value="PTCB-BRCT"/>
    <property type="match status" value="2"/>
</dbReference>
<dbReference type="Gene3D" id="3.40.50.10190">
    <property type="entry name" value="BRCT domain"/>
    <property type="match status" value="4"/>
</dbReference>
<dbReference type="EMBL" id="MU155156">
    <property type="protein sequence ID" value="KAF9483199.1"/>
    <property type="molecule type" value="Genomic_DNA"/>
</dbReference>
<dbReference type="PROSITE" id="PS50172">
    <property type="entry name" value="BRCT"/>
    <property type="match status" value="4"/>
</dbReference>
<dbReference type="PANTHER" id="PTHR13561">
    <property type="entry name" value="DNA REPLICATION REGULATOR DPB11-RELATED"/>
    <property type="match status" value="1"/>
</dbReference>
<dbReference type="Proteomes" id="UP000807469">
    <property type="component" value="Unassembled WGS sequence"/>
</dbReference>
<proteinExistence type="predicted"/>
<feature type="region of interest" description="Disordered" evidence="2">
    <location>
        <begin position="1"/>
        <end position="22"/>
    </location>
</feature>
<name>A0A9P5Z8U4_9AGAR</name>
<feature type="region of interest" description="Disordered" evidence="2">
    <location>
        <begin position="927"/>
        <end position="973"/>
    </location>
</feature>
<feature type="domain" description="BRCT" evidence="3">
    <location>
        <begin position="415"/>
        <end position="504"/>
    </location>
</feature>
<evidence type="ECO:0000313" key="5">
    <source>
        <dbReference type="Proteomes" id="UP000807469"/>
    </source>
</evidence>
<keyword evidence="1" id="KW-0677">Repeat</keyword>
<dbReference type="GO" id="GO:0007095">
    <property type="term" value="P:mitotic G2 DNA damage checkpoint signaling"/>
    <property type="evidence" value="ECO:0007669"/>
    <property type="project" value="TreeGrafter"/>
</dbReference>
<feature type="compositionally biased region" description="Basic and acidic residues" evidence="2">
    <location>
        <begin position="927"/>
        <end position="944"/>
    </location>
</feature>
<gene>
    <name evidence="4" type="ORF">BDN70DRAFT_874071</name>
</gene>
<feature type="region of interest" description="Disordered" evidence="2">
    <location>
        <begin position="650"/>
        <end position="696"/>
    </location>
</feature>
<dbReference type="AlphaFoldDB" id="A0A9P5Z8U4"/>
<sequence length="973" mass="105941">MRRRGNKSSKVPNVKLRPADKGAYSRPVAESWWAQDTQASSDDVGMYDACPRPMKGIFICATGVPDKPTIFKQAVELGAACTPAFTDRVTHLVAVDHGGAKYTCALQRKIPIVKPSWITENYQIWLKGDDVDVHQSVDQHRLPIFSGVVVCPSGITDITRRTQINKLVRQHDGAYLKDLERPVRVTHLLCSGDEDTEKMKYAEKFNARGEAQIHLVWEEWFWDSLDFGGRFDEATYQVRRPRPERKKLPEARSSPPPPSSTVPSSQHDECPSPSYKPKPQQSAQANADGDEEEPAFVNVLPDVMLQLWGGLLERRGYQITDGEVILSPSKKAAAQKTTLPPPESPARQQFGAARSVLSSFRRQNSFAPAAPPKEPGTSRPLPFKRTTSSNAQAGPSKIPDGVDAAASESESKPSVQKQIFAGMRVRALGEAKSAAVRNAVEQLGGVMSIDEDEDVDFIIVRLVTGSKLYRMEEGEALRRKYRTECWLEQCMFEERICAPDEKVMFVPLGVELPIPGAENLLVSMSGFYQSETLAVQRLFRALGITLASTLLRRSTHLLCPSAMGPKFEKAREWEIPVVGMEWVAAIASTGGIPPVHGFTVAGSFVPPRIDDESMDVEMEVVGRKDLKGKGKAVGQGSFLVMEMVEDPMMHDITNNSNTPPDHPPAQKSPTDTPSSRKGKSKPLTQEPTVLISDEPESEQFLFGMPNDTLGGSYIAHPSSIATPTRSILGRSAASLASIEESLAEAQKPPQERELHTEDTFDFSDSIARQRGCTAAEVAAMRIPSSKSPSPMRAPALARSSSRASLSPVKIDIDYGAAKALQDNITSLLGKRPAPDSADGGVGVAGAGVAGQAAGRNGKRARPQRAKTQSRQPSHNKIGGQSEESSTLSTRNAKSNDNAGLPEAFNNAAAFASNSYADDLSLGGAGEESMRVMYEDPGQRDEKRRLMSLLKNQSGSEEESRSGSRRRSTRIAGF</sequence>
<comment type="caution">
    <text evidence="4">The sequence shown here is derived from an EMBL/GenBank/DDBJ whole genome shotgun (WGS) entry which is preliminary data.</text>
</comment>
<feature type="compositionally biased region" description="Polar residues" evidence="2">
    <location>
        <begin position="881"/>
        <end position="897"/>
    </location>
</feature>
<evidence type="ECO:0000313" key="4">
    <source>
        <dbReference type="EMBL" id="KAF9483199.1"/>
    </source>
</evidence>
<feature type="region of interest" description="Disordered" evidence="2">
    <location>
        <begin position="783"/>
        <end position="802"/>
    </location>
</feature>
<accession>A0A9P5Z8U4</accession>
<reference evidence="4" key="1">
    <citation type="submission" date="2020-11" db="EMBL/GenBank/DDBJ databases">
        <authorList>
            <consortium name="DOE Joint Genome Institute"/>
            <person name="Ahrendt S."/>
            <person name="Riley R."/>
            <person name="Andreopoulos W."/>
            <person name="Labutti K."/>
            <person name="Pangilinan J."/>
            <person name="Ruiz-Duenas F.J."/>
            <person name="Barrasa J.M."/>
            <person name="Sanchez-Garcia M."/>
            <person name="Camarero S."/>
            <person name="Miyauchi S."/>
            <person name="Serrano A."/>
            <person name="Linde D."/>
            <person name="Babiker R."/>
            <person name="Drula E."/>
            <person name="Ayuso-Fernandez I."/>
            <person name="Pacheco R."/>
            <person name="Padilla G."/>
            <person name="Ferreira P."/>
            <person name="Barriuso J."/>
            <person name="Kellner H."/>
            <person name="Castanera R."/>
            <person name="Alfaro M."/>
            <person name="Ramirez L."/>
            <person name="Pisabarro A.G."/>
            <person name="Kuo A."/>
            <person name="Tritt A."/>
            <person name="Lipzen A."/>
            <person name="He G."/>
            <person name="Yan M."/>
            <person name="Ng V."/>
            <person name="Cullen D."/>
            <person name="Martin F."/>
            <person name="Rosso M.-N."/>
            <person name="Henrissat B."/>
            <person name="Hibbett D."/>
            <person name="Martinez A.T."/>
            <person name="Grigoriev I.V."/>
        </authorList>
    </citation>
    <scope>NUCLEOTIDE SEQUENCE</scope>
    <source>
        <strain evidence="4">CIRM-BRFM 674</strain>
    </source>
</reference>
<feature type="compositionally biased region" description="Low complexity" evidence="2">
    <location>
        <begin position="787"/>
        <end position="802"/>
    </location>
</feature>
<dbReference type="SUPFAM" id="SSF52113">
    <property type="entry name" value="BRCT domain"/>
    <property type="match status" value="3"/>
</dbReference>
<keyword evidence="5" id="KW-1185">Reference proteome</keyword>
<dbReference type="CDD" id="cd17731">
    <property type="entry name" value="BRCT_TopBP1_rpt2_like"/>
    <property type="match status" value="1"/>
</dbReference>
<feature type="compositionally biased region" description="Low complexity" evidence="2">
    <location>
        <begin position="261"/>
        <end position="282"/>
    </location>
</feature>
<evidence type="ECO:0000256" key="1">
    <source>
        <dbReference type="ARBA" id="ARBA00022737"/>
    </source>
</evidence>
<feature type="region of interest" description="Disordered" evidence="2">
    <location>
        <begin position="241"/>
        <end position="291"/>
    </location>
</feature>
<feature type="region of interest" description="Disordered" evidence="2">
    <location>
        <begin position="331"/>
        <end position="416"/>
    </location>
</feature>
<dbReference type="SMART" id="SM00292">
    <property type="entry name" value="BRCT"/>
    <property type="match status" value="4"/>
</dbReference>
<feature type="compositionally biased region" description="Polar residues" evidence="2">
    <location>
        <begin position="356"/>
        <end position="366"/>
    </location>
</feature>
<dbReference type="InterPro" id="IPR036420">
    <property type="entry name" value="BRCT_dom_sf"/>
</dbReference>
<dbReference type="GO" id="GO:0006270">
    <property type="term" value="P:DNA replication initiation"/>
    <property type="evidence" value="ECO:0007669"/>
    <property type="project" value="TreeGrafter"/>
</dbReference>
<dbReference type="InterPro" id="IPR001357">
    <property type="entry name" value="BRCT_dom"/>
</dbReference>
<feature type="region of interest" description="Disordered" evidence="2">
    <location>
        <begin position="849"/>
        <end position="900"/>
    </location>
</feature>
<dbReference type="GO" id="GO:0033314">
    <property type="term" value="P:mitotic DNA replication checkpoint signaling"/>
    <property type="evidence" value="ECO:0007669"/>
    <property type="project" value="TreeGrafter"/>
</dbReference>
<dbReference type="OrthoDB" id="251770at2759"/>
<evidence type="ECO:0000259" key="3">
    <source>
        <dbReference type="PROSITE" id="PS50172"/>
    </source>
</evidence>